<gene>
    <name evidence="10" type="primary">secG</name>
    <name evidence="10" type="ORF">COU03_01350</name>
</gene>
<reference evidence="11" key="1">
    <citation type="submission" date="2017-09" db="EMBL/GenBank/DDBJ databases">
        <title>Depth-based differentiation of microbial function through sediment-hosted aquifers and enrichment of novel symbionts in the deep terrestrial subsurface.</title>
        <authorList>
            <person name="Probst A.J."/>
            <person name="Ladd B."/>
            <person name="Jarett J.K."/>
            <person name="Geller-Mcgrath D.E."/>
            <person name="Sieber C.M.K."/>
            <person name="Emerson J.B."/>
            <person name="Anantharaman K."/>
            <person name="Thomas B.C."/>
            <person name="Malmstrom R."/>
            <person name="Stieglmeier M."/>
            <person name="Klingl A."/>
            <person name="Woyke T."/>
            <person name="Ryan C.M."/>
            <person name="Banfield J.F."/>
        </authorList>
    </citation>
    <scope>NUCLEOTIDE SEQUENCE [LARGE SCALE GENOMIC DNA]</scope>
</reference>
<evidence type="ECO:0000313" key="10">
    <source>
        <dbReference type="EMBL" id="PIR91640.1"/>
    </source>
</evidence>
<keyword evidence="4 9" id="KW-0812">Transmembrane</keyword>
<keyword evidence="9" id="KW-1003">Cell membrane</keyword>
<comment type="function">
    <text evidence="9">Involved in protein export. Participates in an early event of protein translocation.</text>
</comment>
<feature type="transmembrane region" description="Helical" evidence="9">
    <location>
        <begin position="37"/>
        <end position="55"/>
    </location>
</feature>
<organism evidence="10 11">
    <name type="scientific">bacterium (Candidatus Gribaldobacteria) CG10_big_fil_rev_8_21_14_0_10_41_12</name>
    <dbReference type="NCBI Taxonomy" id="2014277"/>
    <lineage>
        <taxon>Bacteria</taxon>
        <taxon>Candidatus Gribaldobacteria</taxon>
    </lineage>
</organism>
<dbReference type="NCBIfam" id="TIGR00810">
    <property type="entry name" value="secG"/>
    <property type="match status" value="1"/>
</dbReference>
<evidence type="ECO:0000256" key="1">
    <source>
        <dbReference type="ARBA" id="ARBA00004141"/>
    </source>
</evidence>
<name>A0A2H0UZX0_9BACT</name>
<keyword evidence="7 9" id="KW-0811">Translocation</keyword>
<dbReference type="AlphaFoldDB" id="A0A2H0UZX0"/>
<dbReference type="Proteomes" id="UP000228906">
    <property type="component" value="Unassembled WGS sequence"/>
</dbReference>
<dbReference type="Pfam" id="PF03840">
    <property type="entry name" value="SecG"/>
    <property type="match status" value="1"/>
</dbReference>
<keyword evidence="6 9" id="KW-1133">Transmembrane helix</keyword>
<evidence type="ECO:0000256" key="3">
    <source>
        <dbReference type="ARBA" id="ARBA00022448"/>
    </source>
</evidence>
<feature type="transmembrane region" description="Helical" evidence="9">
    <location>
        <begin position="84"/>
        <end position="105"/>
    </location>
</feature>
<dbReference type="EMBL" id="PFAV01000022">
    <property type="protein sequence ID" value="PIR91640.1"/>
    <property type="molecule type" value="Genomic_DNA"/>
</dbReference>
<evidence type="ECO:0000256" key="8">
    <source>
        <dbReference type="ARBA" id="ARBA00023136"/>
    </source>
</evidence>
<keyword evidence="8 9" id="KW-0472">Membrane</keyword>
<proteinExistence type="inferred from homology"/>
<dbReference type="GO" id="GO:0015450">
    <property type="term" value="F:protein-transporting ATPase activity"/>
    <property type="evidence" value="ECO:0007669"/>
    <property type="project" value="UniProtKB-UniRule"/>
</dbReference>
<keyword evidence="5 9" id="KW-0653">Protein transport</keyword>
<comment type="similarity">
    <text evidence="2 9">Belongs to the SecG family.</text>
</comment>
<comment type="caution">
    <text evidence="10">The sequence shown here is derived from an EMBL/GenBank/DDBJ whole genome shotgun (WGS) entry which is preliminary data.</text>
</comment>
<evidence type="ECO:0000256" key="6">
    <source>
        <dbReference type="ARBA" id="ARBA00022989"/>
    </source>
</evidence>
<evidence type="ECO:0000313" key="11">
    <source>
        <dbReference type="Proteomes" id="UP000228906"/>
    </source>
</evidence>
<evidence type="ECO:0000256" key="9">
    <source>
        <dbReference type="RuleBase" id="RU365087"/>
    </source>
</evidence>
<dbReference type="GO" id="GO:0005886">
    <property type="term" value="C:plasma membrane"/>
    <property type="evidence" value="ECO:0007669"/>
    <property type="project" value="UniProtKB-SubCell"/>
</dbReference>
<dbReference type="GO" id="GO:0009306">
    <property type="term" value="P:protein secretion"/>
    <property type="evidence" value="ECO:0007669"/>
    <property type="project" value="UniProtKB-UniRule"/>
</dbReference>
<keyword evidence="3 9" id="KW-0813">Transport</keyword>
<evidence type="ECO:0000256" key="7">
    <source>
        <dbReference type="ARBA" id="ARBA00023010"/>
    </source>
</evidence>
<sequence length="107" mass="11628">MAQTFLLGLARLAQKYKISLRNSFATISPQKFMLKTILMVLQVAVPILLMACILIQQKGTALGSAFGSEGGATYVKKRGLENKIFWASVVLGALFIIVSLINLLLTV</sequence>
<comment type="subcellular location">
    <subcellularLocation>
        <location evidence="9">Cell membrane</location>
        <topology evidence="9">Multi-pass membrane protein</topology>
    </subcellularLocation>
    <subcellularLocation>
        <location evidence="1">Membrane</location>
        <topology evidence="1">Multi-pass membrane protein</topology>
    </subcellularLocation>
</comment>
<accession>A0A2H0UZX0</accession>
<dbReference type="InterPro" id="IPR004692">
    <property type="entry name" value="SecG"/>
</dbReference>
<protein>
    <recommendedName>
        <fullName evidence="9">Protein-export membrane protein SecG</fullName>
    </recommendedName>
</protein>
<evidence type="ECO:0000256" key="5">
    <source>
        <dbReference type="ARBA" id="ARBA00022927"/>
    </source>
</evidence>
<evidence type="ECO:0000256" key="4">
    <source>
        <dbReference type="ARBA" id="ARBA00022692"/>
    </source>
</evidence>
<evidence type="ECO:0000256" key="2">
    <source>
        <dbReference type="ARBA" id="ARBA00008445"/>
    </source>
</evidence>